<keyword evidence="3" id="KW-1185">Reference proteome</keyword>
<proteinExistence type="predicted"/>
<feature type="transmembrane region" description="Helical" evidence="1">
    <location>
        <begin position="28"/>
        <end position="49"/>
    </location>
</feature>
<evidence type="ECO:0000256" key="1">
    <source>
        <dbReference type="SAM" id="Phobius"/>
    </source>
</evidence>
<reference evidence="2 3" key="1">
    <citation type="submission" date="2012-09" db="EMBL/GenBank/DDBJ databases">
        <title>The Genome Sequence of Veillonella ratti ACS-216-V-COL6B.</title>
        <authorList>
            <consortium name="The Broad Institute Genome Sequencing Platform"/>
            <person name="Earl A."/>
            <person name="Ward D."/>
            <person name="Feldgarden M."/>
            <person name="Gevers D."/>
            <person name="Saerens B."/>
            <person name="Vaneechoutte M."/>
            <person name="Walker B."/>
            <person name="Young S.K."/>
            <person name="Zeng Q."/>
            <person name="Gargeya S."/>
            <person name="Fitzgerald M."/>
            <person name="Haas B."/>
            <person name="Abouelleil A."/>
            <person name="Alvarado L."/>
            <person name="Arachchi H.M."/>
            <person name="Berlin A."/>
            <person name="Chapman S.B."/>
            <person name="Goldberg J."/>
            <person name="Griggs A."/>
            <person name="Gujja S."/>
            <person name="Hansen M."/>
            <person name="Howarth C."/>
            <person name="Imamovic A."/>
            <person name="Larimer J."/>
            <person name="McCowen C."/>
            <person name="Montmayeur A."/>
            <person name="Murphy C."/>
            <person name="Neiman D."/>
            <person name="Pearson M."/>
            <person name="Priest M."/>
            <person name="Roberts A."/>
            <person name="Saif S."/>
            <person name="Shea T."/>
            <person name="Sisk P."/>
            <person name="Sykes S."/>
            <person name="Wortman J."/>
            <person name="Nusbaum C."/>
            <person name="Birren B."/>
        </authorList>
    </citation>
    <scope>NUCLEOTIDE SEQUENCE [LARGE SCALE GENOMIC DNA]</scope>
    <source>
        <strain evidence="2 3">ACS-216-V-Col6b</strain>
    </source>
</reference>
<keyword evidence="1" id="KW-1133">Transmembrane helix</keyword>
<name>K9DGQ7_9FIRM</name>
<sequence>MDVEKEIARDGPDFNDIRQIKSATTQGCCTFLLVVRFCCLLVGIDWSLFTKAVEVDRGCLKYYKAFGKVKNQIWLCCSPGAFFLRLMVTS</sequence>
<organism evidence="2 3">
    <name type="scientific">Veillonella seminalis ACS-216-V-Col6b</name>
    <dbReference type="NCBI Taxonomy" id="883156"/>
    <lineage>
        <taxon>Bacteria</taxon>
        <taxon>Bacillati</taxon>
        <taxon>Bacillota</taxon>
        <taxon>Negativicutes</taxon>
        <taxon>Veillonellales</taxon>
        <taxon>Veillonellaceae</taxon>
        <taxon>Veillonella</taxon>
    </lineage>
</organism>
<dbReference type="Proteomes" id="UP000009891">
    <property type="component" value="Unassembled WGS sequence"/>
</dbReference>
<dbReference type="AlphaFoldDB" id="K9DGQ7"/>
<evidence type="ECO:0000313" key="3">
    <source>
        <dbReference type="Proteomes" id="UP000009891"/>
    </source>
</evidence>
<accession>K9DGQ7</accession>
<keyword evidence="1" id="KW-0812">Transmembrane</keyword>
<protein>
    <submittedName>
        <fullName evidence="2">Uncharacterized protein</fullName>
    </submittedName>
</protein>
<dbReference type="EMBL" id="AHAF01000011">
    <property type="protein sequence ID" value="EKU78052.1"/>
    <property type="molecule type" value="Genomic_DNA"/>
</dbReference>
<evidence type="ECO:0000313" key="2">
    <source>
        <dbReference type="EMBL" id="EKU78052.1"/>
    </source>
</evidence>
<dbReference type="HOGENOM" id="CLU_2439952_0_0_9"/>
<gene>
    <name evidence="2" type="ORF">HMPREF9282_01333</name>
</gene>
<comment type="caution">
    <text evidence="2">The sequence shown here is derived from an EMBL/GenBank/DDBJ whole genome shotgun (WGS) entry which is preliminary data.</text>
</comment>
<keyword evidence="1" id="KW-0472">Membrane</keyword>